<comment type="caution">
    <text evidence="1">The sequence shown here is derived from an EMBL/GenBank/DDBJ whole genome shotgun (WGS) entry which is preliminary data.</text>
</comment>
<name>A0A559SUZ6_9HYPH</name>
<accession>A0A559SUZ6</accession>
<proteinExistence type="predicted"/>
<gene>
    <name evidence="1" type="ORF">BCL32_6532</name>
</gene>
<dbReference type="AlphaFoldDB" id="A0A559SUZ6"/>
<dbReference type="EMBL" id="VISO01000003">
    <property type="protein sequence ID" value="TVZ66176.1"/>
    <property type="molecule type" value="Genomic_DNA"/>
</dbReference>
<dbReference type="Proteomes" id="UP000319824">
    <property type="component" value="Unassembled WGS sequence"/>
</dbReference>
<reference evidence="1 2" key="1">
    <citation type="submission" date="2019-06" db="EMBL/GenBank/DDBJ databases">
        <title>Pac Bio to generate improved reference genome sequences for organisms with transposon mutant libraries (support for FEBA project).</title>
        <authorList>
            <person name="Blow M."/>
        </authorList>
    </citation>
    <scope>NUCLEOTIDE SEQUENCE [LARGE SCALE GENOMIC DNA]</scope>
    <source>
        <strain evidence="1 2">USDA 1844</strain>
    </source>
</reference>
<evidence type="ECO:0000313" key="2">
    <source>
        <dbReference type="Proteomes" id="UP000319824"/>
    </source>
</evidence>
<protein>
    <submittedName>
        <fullName evidence="1">Uncharacterized protein</fullName>
    </submittedName>
</protein>
<sequence>MLAVADQIHHDVSLRRPLSILRSYVGSFGRESQLDSFLELWDRAIAESDFQPVANAYPPFITKTLLDLSDDELARNGIQSWAMHEDGHQAMQLLRRAIAGPGHQMTLNAIDSDYLEDTCADLGGILEAMENFRDPRTYLRERRPRSWMNEHLDADEVDGSDPILLSDFLFDVEALVTNFVTAKRNWSRWLSR</sequence>
<evidence type="ECO:0000313" key="1">
    <source>
        <dbReference type="EMBL" id="TVZ66176.1"/>
    </source>
</evidence>
<organism evidence="1 2">
    <name type="scientific">Rhizobium mongolense USDA 1844</name>
    <dbReference type="NCBI Taxonomy" id="1079460"/>
    <lineage>
        <taxon>Bacteria</taxon>
        <taxon>Pseudomonadati</taxon>
        <taxon>Pseudomonadota</taxon>
        <taxon>Alphaproteobacteria</taxon>
        <taxon>Hyphomicrobiales</taxon>
        <taxon>Rhizobiaceae</taxon>
        <taxon>Rhizobium/Agrobacterium group</taxon>
        <taxon>Rhizobium</taxon>
    </lineage>
</organism>